<feature type="compositionally biased region" description="Basic and acidic residues" evidence="1">
    <location>
        <begin position="122"/>
        <end position="132"/>
    </location>
</feature>
<evidence type="ECO:0000313" key="3">
    <source>
        <dbReference type="EMBL" id="EED96284.1"/>
    </source>
</evidence>
<keyword evidence="2" id="KW-1133">Transmembrane helix</keyword>
<evidence type="ECO:0000256" key="1">
    <source>
        <dbReference type="SAM" id="MobiDB-lite"/>
    </source>
</evidence>
<proteinExistence type="predicted"/>
<organism evidence="3 4">
    <name type="scientific">Thalassiosira pseudonana</name>
    <name type="common">Marine diatom</name>
    <name type="synonym">Cyclotella nana</name>
    <dbReference type="NCBI Taxonomy" id="35128"/>
    <lineage>
        <taxon>Eukaryota</taxon>
        <taxon>Sar</taxon>
        <taxon>Stramenopiles</taxon>
        <taxon>Ochrophyta</taxon>
        <taxon>Bacillariophyta</taxon>
        <taxon>Coscinodiscophyceae</taxon>
        <taxon>Thalassiosirophycidae</taxon>
        <taxon>Thalassiosirales</taxon>
        <taxon>Thalassiosiraceae</taxon>
        <taxon>Thalassiosira</taxon>
    </lineage>
</organism>
<dbReference type="OMA" id="INICDAT"/>
<dbReference type="GO" id="GO:0044528">
    <property type="term" value="P:regulation of mitochondrial mRNA stability"/>
    <property type="evidence" value="ECO:0000318"/>
    <property type="project" value="GO_Central"/>
</dbReference>
<dbReference type="GO" id="GO:0000963">
    <property type="term" value="P:mitochondrial RNA processing"/>
    <property type="evidence" value="ECO:0000318"/>
    <property type="project" value="GO_Central"/>
</dbReference>
<dbReference type="GO" id="GO:0005759">
    <property type="term" value="C:mitochondrial matrix"/>
    <property type="evidence" value="ECO:0000318"/>
    <property type="project" value="GO_Central"/>
</dbReference>
<dbReference type="HOGENOM" id="CLU_273379_0_0_1"/>
<sequence>MSCPSHYSNPLKSTKFSSWSARLFYAACAVSIGDVFVGVSAFTTPLPDASPVDRLQTCHHHPTTTSYRWRFLSRKDRASIALSFADGGASTDNESTDDHHVLDFDFQRMQSTSDETTSAEPSDTRQPELSESDAIRILRAFPRYSNKHGNTSDGIPDVLTMQACHTAMDVLHVLSQSSSMTSSTGDINSGSEIEDIVEAVAPNIASAALRRLLSPPFLSASFSAPKKSVQYSTQQQCTKHHHATSDTERYTYEQLTTTLLKKLTACMEEQRKDLSSWLFFRSDDEASALLSQKDTFASPPVASSGGDSSALNWYALADLLYSTSALSNLLSQEMHHKNSKNEYLQTLLETQDDDAATLHLFDSTVQYLSWSNDITSSFVRCIGQRRLVRDVITPIVLIESVRRQTDSHSDNSWDVLARNGEPLDSLLDEIPDYENDDVGEYEVWRGRFGLDRNTNYNHLLGVASSFLSLPHSLEVLDAPELSTTLWSLAQIYNPSHQIMQLKRRTLQQPQRLLMRAFMKRLRKYSVKSSACGSVLVQAIWSADRLIHLLKQQDETSIQPFLDVGLRSGEYGVLRELSFPGESTINICDATLAYETPQHGNSLPSVLTDVLREEAVTMFHTLTNEIVLPPRIFTSDTTSSAERQRSKTGEIKLHSLSLGQAADILHAAVSLNISTANITIAINEIITYASSMSHGALRECNSSKDIARLLWSLQRLRVGEGRYNNEGRCVQLLGERFLALVNHRKRNSHRISTKTLVTILRSGVLMYSGESIATKAILEAASLLILDFDDEDSNAGEESELAPFLSRCNEFEVSNLLFAYAMAKRFDKDVFMLLTDQMLEESVVESCTPSSASRAMWSSAMLLSLSGDSANVMHNNEQTYSKASEETFLRARQVDFFHQLGGLLLTSQLRPADVSCAMWSMAKAAYVLDKGIFDHLAALMASKDMMEKTNTRLVAQALWSCAKIEEYDESFLDVHQYDESIKDDAMIKRMGCVDRYLSYLIAHREKLTATQISQTVLSVGRLRIADPFIHDQLADTALRSKHSMNAREIANVVWGFSKVLYPDSSIIVELINEVTTTSKQNECTSQEASNMLYSLGRLQIRDTVAFVSLNAIMMKKLHDATSQTIANALWAYDMVELDPPAELMTCWARDKLGMSEVVSLGEKASQPDDYNSESQCIDF</sequence>
<feature type="transmembrane region" description="Helical" evidence="2">
    <location>
        <begin position="21"/>
        <end position="42"/>
    </location>
</feature>
<dbReference type="RefSeq" id="XP_002286643.1">
    <property type="nucleotide sequence ID" value="XM_002286607.1"/>
</dbReference>
<gene>
    <name evidence="3" type="ORF">THAPSDRAFT_20682</name>
</gene>
<dbReference type="EMBL" id="CM000638">
    <property type="protein sequence ID" value="EED96284.1"/>
    <property type="molecule type" value="Genomic_DNA"/>
</dbReference>
<evidence type="ECO:0000313" key="4">
    <source>
        <dbReference type="Proteomes" id="UP000001449"/>
    </source>
</evidence>
<reference evidence="3 4" key="2">
    <citation type="journal article" date="2008" name="Nature">
        <title>The Phaeodactylum genome reveals the evolutionary history of diatom genomes.</title>
        <authorList>
            <person name="Bowler C."/>
            <person name="Allen A.E."/>
            <person name="Badger J.H."/>
            <person name="Grimwood J."/>
            <person name="Jabbari K."/>
            <person name="Kuo A."/>
            <person name="Maheswari U."/>
            <person name="Martens C."/>
            <person name="Maumus F."/>
            <person name="Otillar R.P."/>
            <person name="Rayko E."/>
            <person name="Salamov A."/>
            <person name="Vandepoele K."/>
            <person name="Beszteri B."/>
            <person name="Gruber A."/>
            <person name="Heijde M."/>
            <person name="Katinka M."/>
            <person name="Mock T."/>
            <person name="Valentin K."/>
            <person name="Verret F."/>
            <person name="Berges J.A."/>
            <person name="Brownlee C."/>
            <person name="Cadoret J.P."/>
            <person name="Chiovitti A."/>
            <person name="Choi C.J."/>
            <person name="Coesel S."/>
            <person name="De Martino A."/>
            <person name="Detter J.C."/>
            <person name="Durkin C."/>
            <person name="Falciatore A."/>
            <person name="Fournet J."/>
            <person name="Haruta M."/>
            <person name="Huysman M.J."/>
            <person name="Jenkins B.D."/>
            <person name="Jiroutova K."/>
            <person name="Jorgensen R.E."/>
            <person name="Joubert Y."/>
            <person name="Kaplan A."/>
            <person name="Kroger N."/>
            <person name="Kroth P.G."/>
            <person name="La Roche J."/>
            <person name="Lindquist E."/>
            <person name="Lommer M."/>
            <person name="Martin-Jezequel V."/>
            <person name="Lopez P.J."/>
            <person name="Lucas S."/>
            <person name="Mangogna M."/>
            <person name="McGinnis K."/>
            <person name="Medlin L.K."/>
            <person name="Montsant A."/>
            <person name="Oudot-Le Secq M.P."/>
            <person name="Napoli C."/>
            <person name="Obornik M."/>
            <person name="Parker M.S."/>
            <person name="Petit J.L."/>
            <person name="Porcel B.M."/>
            <person name="Poulsen N."/>
            <person name="Robison M."/>
            <person name="Rychlewski L."/>
            <person name="Rynearson T.A."/>
            <person name="Schmutz J."/>
            <person name="Shapiro H."/>
            <person name="Siaut M."/>
            <person name="Stanley M."/>
            <person name="Sussman M.R."/>
            <person name="Taylor A.R."/>
            <person name="Vardi A."/>
            <person name="von Dassow P."/>
            <person name="Vyverman W."/>
            <person name="Willis A."/>
            <person name="Wyrwicz L.S."/>
            <person name="Rokhsar D.S."/>
            <person name="Weissenbach J."/>
            <person name="Armbrust E.V."/>
            <person name="Green B.R."/>
            <person name="Van de Peer Y."/>
            <person name="Grigoriev I.V."/>
        </authorList>
    </citation>
    <scope>NUCLEOTIDE SEQUENCE [LARGE SCALE GENOMIC DNA]</scope>
    <source>
        <strain evidence="3 4">CCMP1335</strain>
    </source>
</reference>
<dbReference type="eggNOG" id="ENOG502SQYW">
    <property type="taxonomic scope" value="Eukaryota"/>
</dbReference>
<dbReference type="Proteomes" id="UP000001449">
    <property type="component" value="Chromosome 1"/>
</dbReference>
<feature type="compositionally biased region" description="Polar residues" evidence="1">
    <location>
        <begin position="110"/>
        <end position="121"/>
    </location>
</feature>
<dbReference type="GO" id="GO:0035770">
    <property type="term" value="C:ribonucleoprotein granule"/>
    <property type="evidence" value="ECO:0000318"/>
    <property type="project" value="GO_Central"/>
</dbReference>
<dbReference type="InterPro" id="IPR050870">
    <property type="entry name" value="FAST_kinase"/>
</dbReference>
<dbReference type="KEGG" id="tps:THAPSDRAFT_20682"/>
<dbReference type="AlphaFoldDB" id="B8BQ19"/>
<accession>B8BQ19</accession>
<feature type="region of interest" description="Disordered" evidence="1">
    <location>
        <begin position="110"/>
        <end position="132"/>
    </location>
</feature>
<evidence type="ECO:0000256" key="2">
    <source>
        <dbReference type="SAM" id="Phobius"/>
    </source>
</evidence>
<dbReference type="PANTHER" id="PTHR21228:SF40">
    <property type="entry name" value="LD45607P"/>
    <property type="match status" value="1"/>
</dbReference>
<name>B8BQ19_THAPS</name>
<dbReference type="GO" id="GO:0003723">
    <property type="term" value="F:RNA binding"/>
    <property type="evidence" value="ECO:0000318"/>
    <property type="project" value="GO_Central"/>
</dbReference>
<dbReference type="PaxDb" id="35128-Thaps20682"/>
<dbReference type="GeneID" id="7449771"/>
<reference evidence="3 4" key="1">
    <citation type="journal article" date="2004" name="Science">
        <title>The genome of the diatom Thalassiosira pseudonana: ecology, evolution, and metabolism.</title>
        <authorList>
            <person name="Armbrust E.V."/>
            <person name="Berges J.A."/>
            <person name="Bowler C."/>
            <person name="Green B.R."/>
            <person name="Martinez D."/>
            <person name="Putnam N.H."/>
            <person name="Zhou S."/>
            <person name="Allen A.E."/>
            <person name="Apt K.E."/>
            <person name="Bechner M."/>
            <person name="Brzezinski M.A."/>
            <person name="Chaal B.K."/>
            <person name="Chiovitti A."/>
            <person name="Davis A.K."/>
            <person name="Demarest M.S."/>
            <person name="Detter J.C."/>
            <person name="Glavina T."/>
            <person name="Goodstein D."/>
            <person name="Hadi M.Z."/>
            <person name="Hellsten U."/>
            <person name="Hildebrand M."/>
            <person name="Jenkins B.D."/>
            <person name="Jurka J."/>
            <person name="Kapitonov V.V."/>
            <person name="Kroger N."/>
            <person name="Lau W.W."/>
            <person name="Lane T.W."/>
            <person name="Larimer F.W."/>
            <person name="Lippmeier J.C."/>
            <person name="Lucas S."/>
            <person name="Medina M."/>
            <person name="Montsant A."/>
            <person name="Obornik M."/>
            <person name="Parker M.S."/>
            <person name="Palenik B."/>
            <person name="Pazour G.J."/>
            <person name="Richardson P.M."/>
            <person name="Rynearson T.A."/>
            <person name="Saito M.A."/>
            <person name="Schwartz D.C."/>
            <person name="Thamatrakoln K."/>
            <person name="Valentin K."/>
            <person name="Vardi A."/>
            <person name="Wilkerson F.P."/>
            <person name="Rokhsar D.S."/>
        </authorList>
    </citation>
    <scope>NUCLEOTIDE SEQUENCE [LARGE SCALE GENOMIC DNA]</scope>
    <source>
        <strain evidence="3 4">CCMP1335</strain>
    </source>
</reference>
<protein>
    <submittedName>
        <fullName evidence="3">Uncharacterized protein</fullName>
    </submittedName>
</protein>
<dbReference type="InParanoid" id="B8BQ19"/>
<keyword evidence="2" id="KW-0812">Transmembrane</keyword>
<keyword evidence="2" id="KW-0472">Membrane</keyword>
<dbReference type="PANTHER" id="PTHR21228">
    <property type="entry name" value="FAST LEU-RICH DOMAIN-CONTAINING"/>
    <property type="match status" value="1"/>
</dbReference>
<keyword evidence="4" id="KW-1185">Reference proteome</keyword>